<feature type="domain" description="RNA polymerase sigma factor 70 region 4 type 2" evidence="8">
    <location>
        <begin position="106"/>
        <end position="158"/>
    </location>
</feature>
<dbReference type="InterPro" id="IPR013249">
    <property type="entry name" value="RNA_pol_sigma70_r4_t2"/>
</dbReference>
<comment type="similarity">
    <text evidence="1">Belongs to the sigma-70 factor family. ECF subfamily.</text>
</comment>
<dbReference type="PANTHER" id="PTHR43133:SF8">
    <property type="entry name" value="RNA POLYMERASE SIGMA FACTOR HI_1459-RELATED"/>
    <property type="match status" value="1"/>
</dbReference>
<dbReference type="RefSeq" id="WP_269444517.1">
    <property type="nucleotide sequence ID" value="NZ_CP097463.1"/>
</dbReference>
<protein>
    <submittedName>
        <fullName evidence="9">RNA polymerase sigma factor</fullName>
    </submittedName>
</protein>
<dbReference type="InterPro" id="IPR014284">
    <property type="entry name" value="RNA_pol_sigma-70_dom"/>
</dbReference>
<evidence type="ECO:0000256" key="1">
    <source>
        <dbReference type="ARBA" id="ARBA00010641"/>
    </source>
</evidence>
<keyword evidence="10" id="KW-1185">Reference proteome</keyword>
<evidence type="ECO:0000259" key="7">
    <source>
        <dbReference type="Pfam" id="PF04542"/>
    </source>
</evidence>
<evidence type="ECO:0000259" key="8">
    <source>
        <dbReference type="Pfam" id="PF08281"/>
    </source>
</evidence>
<dbReference type="SUPFAM" id="SSF88946">
    <property type="entry name" value="Sigma2 domain of RNA polymerase sigma factors"/>
    <property type="match status" value="1"/>
</dbReference>
<evidence type="ECO:0000313" key="9">
    <source>
        <dbReference type="EMBL" id="WAX57969.1"/>
    </source>
</evidence>
<dbReference type="Pfam" id="PF08281">
    <property type="entry name" value="Sigma70_r4_2"/>
    <property type="match status" value="1"/>
</dbReference>
<dbReference type="Gene3D" id="1.10.10.10">
    <property type="entry name" value="Winged helix-like DNA-binding domain superfamily/Winged helix DNA-binding domain"/>
    <property type="match status" value="1"/>
</dbReference>
<evidence type="ECO:0000256" key="2">
    <source>
        <dbReference type="ARBA" id="ARBA00023015"/>
    </source>
</evidence>
<evidence type="ECO:0000256" key="5">
    <source>
        <dbReference type="ARBA" id="ARBA00023163"/>
    </source>
</evidence>
<dbReference type="InterPro" id="IPR039425">
    <property type="entry name" value="RNA_pol_sigma-70-like"/>
</dbReference>
<evidence type="ECO:0000256" key="4">
    <source>
        <dbReference type="ARBA" id="ARBA00023125"/>
    </source>
</evidence>
<keyword evidence="5" id="KW-0804">Transcription</keyword>
<name>A0ABY7JZG8_9ACTN</name>
<dbReference type="NCBIfam" id="TIGR02937">
    <property type="entry name" value="sigma70-ECF"/>
    <property type="match status" value="1"/>
</dbReference>
<gene>
    <name evidence="9" type="ORF">M6B22_04180</name>
</gene>
<keyword evidence="4" id="KW-0238">DNA-binding</keyword>
<dbReference type="Proteomes" id="UP001164693">
    <property type="component" value="Chromosome"/>
</dbReference>
<dbReference type="Pfam" id="PF04542">
    <property type="entry name" value="Sigma70_r2"/>
    <property type="match status" value="1"/>
</dbReference>
<dbReference type="InterPro" id="IPR036388">
    <property type="entry name" value="WH-like_DNA-bd_sf"/>
</dbReference>
<evidence type="ECO:0000313" key="10">
    <source>
        <dbReference type="Proteomes" id="UP001164693"/>
    </source>
</evidence>
<dbReference type="PANTHER" id="PTHR43133">
    <property type="entry name" value="RNA POLYMERASE ECF-TYPE SIGMA FACTO"/>
    <property type="match status" value="1"/>
</dbReference>
<feature type="region of interest" description="Disordered" evidence="6">
    <location>
        <begin position="164"/>
        <end position="186"/>
    </location>
</feature>
<dbReference type="InterPro" id="IPR007627">
    <property type="entry name" value="RNA_pol_sigma70_r2"/>
</dbReference>
<keyword evidence="3" id="KW-0731">Sigma factor</keyword>
<dbReference type="InterPro" id="IPR013324">
    <property type="entry name" value="RNA_pol_sigma_r3/r4-like"/>
</dbReference>
<dbReference type="Gene3D" id="1.10.1740.10">
    <property type="match status" value="1"/>
</dbReference>
<dbReference type="InterPro" id="IPR013325">
    <property type="entry name" value="RNA_pol_sigma_r2"/>
</dbReference>
<accession>A0ABY7JZG8</accession>
<dbReference type="SUPFAM" id="SSF88659">
    <property type="entry name" value="Sigma3 and sigma4 domains of RNA polymerase sigma factors"/>
    <property type="match status" value="1"/>
</dbReference>
<proteinExistence type="inferred from homology"/>
<sequence length="186" mass="20790">MCTPTRETKLRALFEENSTRVLAYSYRHVDAGAAQDVVSEAFLVAWRRIDEVPADALPWLLVVARNIIANRRRGLARQQRLTDQLAGLERASTASSGADEIALERRSMLAALADLSPVEREALLLTGWDGCPSSQASQVAGCSRRAFELRLHRARNRLRHTFAAEEESHSSRRVPQRLAVTRETLS</sequence>
<dbReference type="EMBL" id="CP097463">
    <property type="protein sequence ID" value="WAX57969.1"/>
    <property type="molecule type" value="Genomic_DNA"/>
</dbReference>
<reference evidence="9" key="1">
    <citation type="submission" date="2022-05" db="EMBL/GenBank/DDBJ databases">
        <title>Jatrophihabitans sp. SB3-54 whole genome sequence.</title>
        <authorList>
            <person name="Suh M.K."/>
            <person name="Eom M.K."/>
            <person name="Kim J.S."/>
            <person name="Kim H.S."/>
            <person name="Do H.E."/>
            <person name="Shin Y.K."/>
            <person name="Lee J.-S."/>
        </authorList>
    </citation>
    <scope>NUCLEOTIDE SEQUENCE</scope>
    <source>
        <strain evidence="9">SB3-54</strain>
    </source>
</reference>
<organism evidence="9 10">
    <name type="scientific">Jatrophihabitans cynanchi</name>
    <dbReference type="NCBI Taxonomy" id="2944128"/>
    <lineage>
        <taxon>Bacteria</taxon>
        <taxon>Bacillati</taxon>
        <taxon>Actinomycetota</taxon>
        <taxon>Actinomycetes</taxon>
        <taxon>Jatrophihabitantales</taxon>
        <taxon>Jatrophihabitantaceae</taxon>
        <taxon>Jatrophihabitans</taxon>
    </lineage>
</organism>
<feature type="domain" description="RNA polymerase sigma-70 region 2" evidence="7">
    <location>
        <begin position="13"/>
        <end position="77"/>
    </location>
</feature>
<evidence type="ECO:0000256" key="6">
    <source>
        <dbReference type="SAM" id="MobiDB-lite"/>
    </source>
</evidence>
<keyword evidence="2" id="KW-0805">Transcription regulation</keyword>
<evidence type="ECO:0000256" key="3">
    <source>
        <dbReference type="ARBA" id="ARBA00023082"/>
    </source>
</evidence>